<organism evidence="1 2">
    <name type="scientific">Microcystis panniformis FACHB-1757</name>
    <dbReference type="NCBI Taxonomy" id="1638788"/>
    <lineage>
        <taxon>Bacteria</taxon>
        <taxon>Bacillati</taxon>
        <taxon>Cyanobacteriota</taxon>
        <taxon>Cyanophyceae</taxon>
        <taxon>Oscillatoriophycideae</taxon>
        <taxon>Chroococcales</taxon>
        <taxon>Microcystaceae</taxon>
        <taxon>Microcystis</taxon>
    </lineage>
</organism>
<dbReference type="Proteomes" id="UP000068167">
    <property type="component" value="Chromosome"/>
</dbReference>
<dbReference type="AlphaFoldDB" id="A0A0K1S874"/>
<dbReference type="EMBL" id="CP011339">
    <property type="protein sequence ID" value="AKV70334.1"/>
    <property type="molecule type" value="Genomic_DNA"/>
</dbReference>
<keyword evidence="2" id="KW-1185">Reference proteome</keyword>
<protein>
    <submittedName>
        <fullName evidence="1">Uncharacterized protein</fullName>
    </submittedName>
</protein>
<dbReference type="KEGG" id="mpk:VL20_5508"/>
<evidence type="ECO:0000313" key="2">
    <source>
        <dbReference type="Proteomes" id="UP000068167"/>
    </source>
</evidence>
<name>A0A0K1S874_9CHRO</name>
<reference evidence="1 2" key="1">
    <citation type="journal article" date="2016" name="Stand. Genomic Sci.">
        <title>Complete genome sequence and genomic characterization of Microcystis panniformis FACHB 1757 by third-generation sequencing.</title>
        <authorList>
            <person name="Zhang J.Y."/>
            <person name="Guan R."/>
            <person name="Zhang H.J."/>
            <person name="Li H."/>
            <person name="Xiao P."/>
            <person name="Yu G.L."/>
            <person name="Du L."/>
            <person name="Cao D.M."/>
            <person name="Zhu B.C."/>
            <person name="Li R.H."/>
            <person name="Lu Z.H."/>
        </authorList>
    </citation>
    <scope>NUCLEOTIDE SEQUENCE [LARGE SCALE GENOMIC DNA]</scope>
    <source>
        <strain evidence="1 2">FACHB-1757</strain>
    </source>
</reference>
<gene>
    <name evidence="1" type="ORF">VL20_5508</name>
</gene>
<accession>A0A0K1S874</accession>
<evidence type="ECO:0000313" key="1">
    <source>
        <dbReference type="EMBL" id="AKV70334.1"/>
    </source>
</evidence>
<sequence length="39" mass="4379">MGIKVKTPEFGIGENPYIILVCQPDFFPVAKERKNDRGA</sequence>
<proteinExistence type="predicted"/>